<comment type="caution">
    <text evidence="2">The sequence shown here is derived from an EMBL/GenBank/DDBJ whole genome shotgun (WGS) entry which is preliminary data.</text>
</comment>
<sequence length="224" mass="25421">MTRLQKAKDLARATLTLQNLYTRSGFEYYWTLGSRAPGQNGGRVLVAKHALLLSGFLYTEAVSWVGRSELDDMPEPQRQQAIEQRKAAIPWTSDYWQYLLRFPRFSGPYQVNTVCRGDGHSLDFSCWKQVLGPERVGKLDSEKKKIQEKNGMLLEDVAEFSDSEVYSIGEHEILVMKNKSGQHFAFQFIEEYAAKTCTDAPNDRSDLLVVHPVLVNIVDKSALA</sequence>
<dbReference type="Proteomes" id="UP000663827">
    <property type="component" value="Unassembled WGS sequence"/>
</dbReference>
<reference evidence="2" key="1">
    <citation type="submission" date="2021-01" db="EMBL/GenBank/DDBJ databases">
        <authorList>
            <person name="Kaushik A."/>
        </authorList>
    </citation>
    <scope>NUCLEOTIDE SEQUENCE</scope>
    <source>
        <strain evidence="2">AG5</strain>
        <strain evidence="1">Type strain: AG8-Rh-89/</strain>
    </source>
</reference>
<name>A0A8H3HR39_9AGAM</name>
<proteinExistence type="predicted"/>
<evidence type="ECO:0000313" key="2">
    <source>
        <dbReference type="EMBL" id="CAE7184530.1"/>
    </source>
</evidence>
<evidence type="ECO:0000313" key="1">
    <source>
        <dbReference type="EMBL" id="CAE6501196.1"/>
    </source>
</evidence>
<dbReference type="Proteomes" id="UP000663850">
    <property type="component" value="Unassembled WGS sequence"/>
</dbReference>
<accession>A0A8H3HR39</accession>
<dbReference type="AlphaFoldDB" id="A0A8H3HR39"/>
<dbReference type="EMBL" id="CAJNJQ010002771">
    <property type="protein sequence ID" value="CAE7184530.1"/>
    <property type="molecule type" value="Genomic_DNA"/>
</dbReference>
<dbReference type="EMBL" id="CAJMWZ010005139">
    <property type="protein sequence ID" value="CAE6501196.1"/>
    <property type="molecule type" value="Genomic_DNA"/>
</dbReference>
<evidence type="ECO:0000313" key="3">
    <source>
        <dbReference type="Proteomes" id="UP000663827"/>
    </source>
</evidence>
<protein>
    <submittedName>
        <fullName evidence="2">Uncharacterized protein</fullName>
    </submittedName>
</protein>
<gene>
    <name evidence="2" type="ORF">RDB_LOCUS120756</name>
    <name evidence="1" type="ORF">RDB_LOCUS95441</name>
</gene>
<organism evidence="2 3">
    <name type="scientific">Rhizoctonia solani</name>
    <dbReference type="NCBI Taxonomy" id="456999"/>
    <lineage>
        <taxon>Eukaryota</taxon>
        <taxon>Fungi</taxon>
        <taxon>Dikarya</taxon>
        <taxon>Basidiomycota</taxon>
        <taxon>Agaricomycotina</taxon>
        <taxon>Agaricomycetes</taxon>
        <taxon>Cantharellales</taxon>
        <taxon>Ceratobasidiaceae</taxon>
        <taxon>Rhizoctonia</taxon>
    </lineage>
</organism>